<organism evidence="1 2">
    <name type="scientific">Sorangium cellulosum So0157-2</name>
    <dbReference type="NCBI Taxonomy" id="1254432"/>
    <lineage>
        <taxon>Bacteria</taxon>
        <taxon>Pseudomonadati</taxon>
        <taxon>Myxococcota</taxon>
        <taxon>Polyangia</taxon>
        <taxon>Polyangiales</taxon>
        <taxon>Polyangiaceae</taxon>
        <taxon>Sorangium</taxon>
    </lineage>
</organism>
<evidence type="ECO:0000313" key="1">
    <source>
        <dbReference type="EMBL" id="AGP35940.1"/>
    </source>
</evidence>
<dbReference type="EMBL" id="CP003969">
    <property type="protein sequence ID" value="AGP35940.1"/>
    <property type="molecule type" value="Genomic_DNA"/>
</dbReference>
<name>S4XVM5_SORCE</name>
<protein>
    <submittedName>
        <fullName evidence="1">Uncharacterized protein</fullName>
    </submittedName>
</protein>
<dbReference type="KEGG" id="scu:SCE1572_16390"/>
<gene>
    <name evidence="1" type="ORF">SCE1572_16390</name>
</gene>
<dbReference type="AlphaFoldDB" id="S4XVM5"/>
<proteinExistence type="predicted"/>
<evidence type="ECO:0000313" key="2">
    <source>
        <dbReference type="Proteomes" id="UP000014803"/>
    </source>
</evidence>
<reference evidence="1 2" key="1">
    <citation type="journal article" date="2013" name="Sci. Rep.">
        <title>Extraordinary expansion of a Sorangium cellulosum genome from an alkaline milieu.</title>
        <authorList>
            <person name="Han K."/>
            <person name="Li Z.F."/>
            <person name="Peng R."/>
            <person name="Zhu L.P."/>
            <person name="Zhou T."/>
            <person name="Wang L.G."/>
            <person name="Li S.G."/>
            <person name="Zhang X.B."/>
            <person name="Hu W."/>
            <person name="Wu Z.H."/>
            <person name="Qin N."/>
            <person name="Li Y.Z."/>
        </authorList>
    </citation>
    <scope>NUCLEOTIDE SEQUENCE [LARGE SCALE GENOMIC DNA]</scope>
    <source>
        <strain evidence="1 2">So0157-2</strain>
    </source>
</reference>
<dbReference type="Proteomes" id="UP000014803">
    <property type="component" value="Chromosome"/>
</dbReference>
<dbReference type="HOGENOM" id="CLU_2604218_0_0_7"/>
<sequence>MGPAQLCTQRVHNVRVGENLGEAQHVVEVALAEAAAVLGREGSGHVGDDLLAVRRPALADDVLAKAAADLPVEPDELVC</sequence>
<accession>S4XVM5</accession>